<reference evidence="2 3" key="1">
    <citation type="submission" date="2018-06" db="EMBL/GenBank/DDBJ databases">
        <title>Complete Genomes of Monosporascus.</title>
        <authorList>
            <person name="Robinson A.J."/>
            <person name="Natvig D.O."/>
        </authorList>
    </citation>
    <scope>NUCLEOTIDE SEQUENCE [LARGE SCALE GENOMIC DNA]</scope>
    <source>
        <strain evidence="2 3">CBS 110550</strain>
    </source>
</reference>
<evidence type="ECO:0000256" key="1">
    <source>
        <dbReference type="SAM" id="MobiDB-lite"/>
    </source>
</evidence>
<dbReference type="Proteomes" id="UP000293360">
    <property type="component" value="Unassembled WGS sequence"/>
</dbReference>
<feature type="compositionally biased region" description="Basic residues" evidence="1">
    <location>
        <begin position="289"/>
        <end position="299"/>
    </location>
</feature>
<feature type="region of interest" description="Disordered" evidence="1">
    <location>
        <begin position="248"/>
        <end position="318"/>
    </location>
</feature>
<feature type="region of interest" description="Disordered" evidence="1">
    <location>
        <begin position="169"/>
        <end position="213"/>
    </location>
</feature>
<feature type="region of interest" description="Disordered" evidence="1">
    <location>
        <begin position="348"/>
        <end position="396"/>
    </location>
</feature>
<dbReference type="EMBL" id="QJNU01000923">
    <property type="protein sequence ID" value="RYO82833.1"/>
    <property type="molecule type" value="Genomic_DNA"/>
</dbReference>
<dbReference type="OrthoDB" id="4771255at2759"/>
<comment type="caution">
    <text evidence="2">The sequence shown here is derived from an EMBL/GenBank/DDBJ whole genome shotgun (WGS) entry which is preliminary data.</text>
</comment>
<keyword evidence="3" id="KW-1185">Reference proteome</keyword>
<evidence type="ECO:0000313" key="3">
    <source>
        <dbReference type="Proteomes" id="UP000293360"/>
    </source>
</evidence>
<protein>
    <submittedName>
        <fullName evidence="2">Uncharacterized protein</fullName>
    </submittedName>
</protein>
<accession>A0A4Q4SXK8</accession>
<dbReference type="AlphaFoldDB" id="A0A4Q4SXK8"/>
<evidence type="ECO:0000313" key="2">
    <source>
        <dbReference type="EMBL" id="RYO82833.1"/>
    </source>
</evidence>
<feature type="compositionally biased region" description="Low complexity" evidence="1">
    <location>
        <begin position="248"/>
        <end position="257"/>
    </location>
</feature>
<gene>
    <name evidence="2" type="ORF">DL764_009546</name>
</gene>
<name>A0A4Q4SXK8_9PEZI</name>
<feature type="compositionally biased region" description="Basic and acidic residues" evidence="1">
    <location>
        <begin position="384"/>
        <end position="396"/>
    </location>
</feature>
<sequence>MAHSPLFRTIMRIHLDARAVELTRYEREMEEICTERHGLKHAAAFEAGVWHDYRKRHEFKAPREARAAQREKDLRRRVEREDRRIQKPLARVLRYSRWDYPRKKGLDQRAKRELPPTRSVRRLKMLKMMKLLEAEAPDTTTAPGLKGYCNWRPTPLCEVLGAEGVVVALSPPTRRGTPGGLRPEEDREGRGAPTGSLDPRALRAKLTPDFVPKPHLRRARQRLLEKSAKFAELVGWGYKLPVAAGGLSDDSSDADNSGSHDDDHKPLLGKRKRKVKDDDASGGAGTGAKKQRNGIKKATVRQTTQKRPPRAAAKTFDSRVHDALQLRAEARSRLCLVQQSLPRVEQPLWGSAKSTREEAGEEGEDAAAAGEAKIGPNGAADPDAAPKETAKAGPAAEEKALKRLKAIGCIKLPARIPDLEARSETEAETQGESELTGEIGLEEARRYRKWRRTTAKALFATRNRYMQYRVYREGAQEKELARAVKDMLEYWKSA</sequence>
<proteinExistence type="predicted"/>
<organism evidence="2 3">
    <name type="scientific">Monosporascus ibericus</name>
    <dbReference type="NCBI Taxonomy" id="155417"/>
    <lineage>
        <taxon>Eukaryota</taxon>
        <taxon>Fungi</taxon>
        <taxon>Dikarya</taxon>
        <taxon>Ascomycota</taxon>
        <taxon>Pezizomycotina</taxon>
        <taxon>Sordariomycetes</taxon>
        <taxon>Xylariomycetidae</taxon>
        <taxon>Xylariales</taxon>
        <taxon>Xylariales incertae sedis</taxon>
        <taxon>Monosporascus</taxon>
    </lineage>
</organism>